<reference evidence="2 3" key="1">
    <citation type="submission" date="2015-10" db="EMBL/GenBank/DDBJ databases">
        <title>Draft genome sequence of Streptomyces griseoruber DSM 40281, type strain for the species Streptomyces griseoruber.</title>
        <authorList>
            <person name="Ruckert C."/>
            <person name="Winkler A."/>
            <person name="Kalinowski J."/>
            <person name="Kampfer P."/>
            <person name="Glaeser S."/>
        </authorList>
    </citation>
    <scope>NUCLEOTIDE SEQUENCE [LARGE SCALE GENOMIC DNA]</scope>
    <source>
        <strain evidence="2 3">DSM 40281</strain>
    </source>
</reference>
<feature type="region of interest" description="Disordered" evidence="1">
    <location>
        <begin position="1"/>
        <end position="23"/>
    </location>
</feature>
<protein>
    <submittedName>
        <fullName evidence="2">Uncharacterized protein</fullName>
    </submittedName>
</protein>
<dbReference type="Proteomes" id="UP000052982">
    <property type="component" value="Unassembled WGS sequence"/>
</dbReference>
<evidence type="ECO:0000256" key="1">
    <source>
        <dbReference type="SAM" id="MobiDB-lite"/>
    </source>
</evidence>
<comment type="caution">
    <text evidence="2">The sequence shown here is derived from an EMBL/GenBank/DDBJ whole genome shotgun (WGS) entry which is preliminary data.</text>
</comment>
<accession>A0A101T9C2</accession>
<organism evidence="2 3">
    <name type="scientific">Streptomyces griseoruber</name>
    <dbReference type="NCBI Taxonomy" id="1943"/>
    <lineage>
        <taxon>Bacteria</taxon>
        <taxon>Bacillati</taxon>
        <taxon>Actinomycetota</taxon>
        <taxon>Actinomycetes</taxon>
        <taxon>Kitasatosporales</taxon>
        <taxon>Streptomycetaceae</taxon>
        <taxon>Streptomyces</taxon>
    </lineage>
</organism>
<sequence length="97" mass="10916">MTYRRRAPYSFDGKPQPWTGSSQQRLAWPSMRWAAARSSGRSSAGCTVERLLTMPSRACGTAARTAWTARPWPRSRWYEARTAAVRSVRPGAMVPSR</sequence>
<dbReference type="STRING" id="1943.AQJ64_03255"/>
<evidence type="ECO:0000313" key="3">
    <source>
        <dbReference type="Proteomes" id="UP000052982"/>
    </source>
</evidence>
<evidence type="ECO:0000313" key="2">
    <source>
        <dbReference type="EMBL" id="KUN88295.1"/>
    </source>
</evidence>
<dbReference type="EMBL" id="LMWW01000005">
    <property type="protein sequence ID" value="KUN88295.1"/>
    <property type="molecule type" value="Genomic_DNA"/>
</dbReference>
<keyword evidence="3" id="KW-1185">Reference proteome</keyword>
<proteinExistence type="predicted"/>
<gene>
    <name evidence="2" type="ORF">AQJ64_03255</name>
</gene>
<dbReference type="AlphaFoldDB" id="A0A101T9C2"/>
<name>A0A101T9C2_9ACTN</name>